<reference evidence="2" key="1">
    <citation type="journal article" date="2019" name="Int. J. Syst. Evol. Microbiol.">
        <title>The Global Catalogue of Microorganisms (GCM) 10K type strain sequencing project: providing services to taxonomists for standard genome sequencing and annotation.</title>
        <authorList>
            <consortium name="The Broad Institute Genomics Platform"/>
            <consortium name="The Broad Institute Genome Sequencing Center for Infectious Disease"/>
            <person name="Wu L."/>
            <person name="Ma J."/>
        </authorList>
    </citation>
    <scope>NUCLEOTIDE SEQUENCE [LARGE SCALE GENOMIC DNA]</scope>
    <source>
        <strain evidence="2">JCM 17810</strain>
    </source>
</reference>
<dbReference type="Gene3D" id="3.30.720.120">
    <property type="match status" value="1"/>
</dbReference>
<protein>
    <submittedName>
        <fullName evidence="1">Uncharacterized protein</fullName>
    </submittedName>
</protein>
<sequence>MSEPTTRRKAQNPTVYLALQATDAPALTDYHVNTFGFVVAARYEDDGVVQHAQLA</sequence>
<organism evidence="1 2">
    <name type="scientific">Georgenia halophila</name>
    <dbReference type="NCBI Taxonomy" id="620889"/>
    <lineage>
        <taxon>Bacteria</taxon>
        <taxon>Bacillati</taxon>
        <taxon>Actinomycetota</taxon>
        <taxon>Actinomycetes</taxon>
        <taxon>Micrococcales</taxon>
        <taxon>Bogoriellaceae</taxon>
        <taxon>Georgenia</taxon>
    </lineage>
</organism>
<gene>
    <name evidence="1" type="ORF">GCM10023169_37690</name>
</gene>
<comment type="caution">
    <text evidence="1">The sequence shown here is derived from an EMBL/GenBank/DDBJ whole genome shotgun (WGS) entry which is preliminary data.</text>
</comment>
<evidence type="ECO:0000313" key="2">
    <source>
        <dbReference type="Proteomes" id="UP001500622"/>
    </source>
</evidence>
<accession>A0ABP8LNL5</accession>
<name>A0ABP8LNL5_9MICO</name>
<evidence type="ECO:0000313" key="1">
    <source>
        <dbReference type="EMBL" id="GAA4432196.1"/>
    </source>
</evidence>
<proteinExistence type="predicted"/>
<dbReference type="RefSeq" id="WP_345218408.1">
    <property type="nucleotide sequence ID" value="NZ_BAABGN010000013.1"/>
</dbReference>
<dbReference type="Proteomes" id="UP001500622">
    <property type="component" value="Unassembled WGS sequence"/>
</dbReference>
<keyword evidence="2" id="KW-1185">Reference proteome</keyword>
<dbReference type="EMBL" id="BAABGN010000013">
    <property type="protein sequence ID" value="GAA4432196.1"/>
    <property type="molecule type" value="Genomic_DNA"/>
</dbReference>